<dbReference type="Pfam" id="PF06983">
    <property type="entry name" value="3-dmu-9_3-mt"/>
    <property type="match status" value="1"/>
</dbReference>
<organism evidence="2 3">
    <name type="scientific">Pontibacter chinhatensis</name>
    <dbReference type="NCBI Taxonomy" id="1436961"/>
    <lineage>
        <taxon>Bacteria</taxon>
        <taxon>Pseudomonadati</taxon>
        <taxon>Bacteroidota</taxon>
        <taxon>Cytophagia</taxon>
        <taxon>Cytophagales</taxon>
        <taxon>Hymenobacteraceae</taxon>
        <taxon>Pontibacter</taxon>
    </lineage>
</organism>
<gene>
    <name evidence="2" type="ORF">SAMN05421739_101617</name>
</gene>
<accession>A0A1I2N670</accession>
<dbReference type="Proteomes" id="UP000198724">
    <property type="component" value="Unassembled WGS sequence"/>
</dbReference>
<reference evidence="3" key="1">
    <citation type="submission" date="2016-10" db="EMBL/GenBank/DDBJ databases">
        <authorList>
            <person name="Varghese N."/>
            <person name="Submissions S."/>
        </authorList>
    </citation>
    <scope>NUCLEOTIDE SEQUENCE [LARGE SCALE GENOMIC DNA]</scope>
    <source>
        <strain evidence="3">LP51</strain>
    </source>
</reference>
<dbReference type="STRING" id="1436961.SAMN05421739_101617"/>
<dbReference type="CDD" id="cd06588">
    <property type="entry name" value="PhnB_like"/>
    <property type="match status" value="1"/>
</dbReference>
<dbReference type="RefSeq" id="WP_092098901.1">
    <property type="nucleotide sequence ID" value="NZ_FOOT01000001.1"/>
</dbReference>
<dbReference type="PANTHER" id="PTHR33990:SF1">
    <property type="entry name" value="PROTEIN YJDN"/>
    <property type="match status" value="1"/>
</dbReference>
<dbReference type="InterPro" id="IPR029068">
    <property type="entry name" value="Glyas_Bleomycin-R_OHBP_Dase"/>
</dbReference>
<name>A0A1I2N670_9BACT</name>
<dbReference type="AlphaFoldDB" id="A0A1I2N670"/>
<dbReference type="SUPFAM" id="SSF54593">
    <property type="entry name" value="Glyoxalase/Bleomycin resistance protein/Dihydroxybiphenyl dioxygenase"/>
    <property type="match status" value="1"/>
</dbReference>
<proteinExistence type="predicted"/>
<keyword evidence="3" id="KW-1185">Reference proteome</keyword>
<dbReference type="PANTHER" id="PTHR33990">
    <property type="entry name" value="PROTEIN YJDN-RELATED"/>
    <property type="match status" value="1"/>
</dbReference>
<dbReference type="InterPro" id="IPR028973">
    <property type="entry name" value="PhnB-like"/>
</dbReference>
<sequence length="159" mass="17287">MITINPYLNFKGNTEEAFNFYKSVFGGEFLGLMRFGDTPGCENMPEADKSKIMHIALPLGKNNILMGTDVLECAGADCAGADFKVGNNISLSLSPESEEEADKLFAALAEGGQVVMPLEKAFWGDYFGMVTDKFGIQWMVNYAYQQEAAGAERVAEANA</sequence>
<evidence type="ECO:0000259" key="1">
    <source>
        <dbReference type="Pfam" id="PF06983"/>
    </source>
</evidence>
<evidence type="ECO:0000313" key="3">
    <source>
        <dbReference type="Proteomes" id="UP000198724"/>
    </source>
</evidence>
<protein>
    <submittedName>
        <fullName evidence="2">PhnB protein</fullName>
    </submittedName>
</protein>
<evidence type="ECO:0000313" key="2">
    <source>
        <dbReference type="EMBL" id="SFF99344.1"/>
    </source>
</evidence>
<feature type="domain" description="PhnB-like" evidence="1">
    <location>
        <begin position="4"/>
        <end position="140"/>
    </location>
</feature>
<dbReference type="EMBL" id="FOOT01000001">
    <property type="protein sequence ID" value="SFF99344.1"/>
    <property type="molecule type" value="Genomic_DNA"/>
</dbReference>
<dbReference type="OrthoDB" id="9795306at2"/>
<dbReference type="Gene3D" id="3.10.180.10">
    <property type="entry name" value="2,3-Dihydroxybiphenyl 1,2-Dioxygenase, domain 1"/>
    <property type="match status" value="1"/>
</dbReference>